<dbReference type="EMBL" id="JBHSMA010000001">
    <property type="protein sequence ID" value="MFC5407919.1"/>
    <property type="molecule type" value="Genomic_DNA"/>
</dbReference>
<keyword evidence="1" id="KW-1133">Transmembrane helix</keyword>
<sequence>MKKNDLHHVAIIGAGAMGVAAFIALIRHQAAKRITLIDPKLPGQGIIYDCTDPELLCNTSVDLMAVLPVEFDDLLHYLYDQNQRHVMPSSFIPRCQAGTYVQDRFNYYLELAEGYGIEVKQVRDHALQIVRDNDGSYRIETNTEKIVQVSDVLVCNGYSRPRIPETLEPHIAEPSICISPYPERNLIQKMSPHHRILILGSKLSAVDASLVLCRDNHKVTMVSPSGELPAVRNHLIRSPKHLVEFAKSAALAIDYQSDTIEQKLIELVLNTIAEVAPGPLSEQIATEKDTIALLRKEIELAKMNKIHWEHTVFALVGAVNQAINPQDWQFVKKVKERYQGLLSRYVTAMPVENAHKLLRYMEEGCLKVCAGEVVGIERNESHWLVRWRSGEVDSFDAIVSAIGYYYPSYHATANTITLHDEPPRSLNSPELTEDFRVKFPGSNEPERIWYTGIAANFGMPVVNGLFIGVDLVNKIVQKIVKLQEQPENTASERQKSAT</sequence>
<dbReference type="SUPFAM" id="SSF51905">
    <property type="entry name" value="FAD/NAD(P)-binding domain"/>
    <property type="match status" value="1"/>
</dbReference>
<dbReference type="Pfam" id="PF13454">
    <property type="entry name" value="NAD_binding_9"/>
    <property type="match status" value="1"/>
</dbReference>
<dbReference type="Gene3D" id="3.50.50.60">
    <property type="entry name" value="FAD/NAD(P)-binding domain"/>
    <property type="match status" value="1"/>
</dbReference>
<dbReference type="Proteomes" id="UP001596106">
    <property type="component" value="Unassembled WGS sequence"/>
</dbReference>
<dbReference type="PANTHER" id="PTHR40254">
    <property type="entry name" value="BLR0577 PROTEIN"/>
    <property type="match status" value="1"/>
</dbReference>
<feature type="domain" description="FAD-dependent urate hydroxylase HpyO/Asp monooxygenase CreE-like FAD/NAD(P)-binding" evidence="2">
    <location>
        <begin position="10"/>
        <end position="157"/>
    </location>
</feature>
<keyword evidence="4" id="KW-1185">Reference proteome</keyword>
<organism evidence="3 4">
    <name type="scientific">Larkinella bovis</name>
    <dbReference type="NCBI Taxonomy" id="683041"/>
    <lineage>
        <taxon>Bacteria</taxon>
        <taxon>Pseudomonadati</taxon>
        <taxon>Bacteroidota</taxon>
        <taxon>Cytophagia</taxon>
        <taxon>Cytophagales</taxon>
        <taxon>Spirosomataceae</taxon>
        <taxon>Larkinella</taxon>
    </lineage>
</organism>
<accession>A0ABW0I3J2</accession>
<evidence type="ECO:0000259" key="2">
    <source>
        <dbReference type="Pfam" id="PF13454"/>
    </source>
</evidence>
<reference evidence="4" key="1">
    <citation type="journal article" date="2019" name="Int. J. Syst. Evol. Microbiol.">
        <title>The Global Catalogue of Microorganisms (GCM) 10K type strain sequencing project: providing services to taxonomists for standard genome sequencing and annotation.</title>
        <authorList>
            <consortium name="The Broad Institute Genomics Platform"/>
            <consortium name="The Broad Institute Genome Sequencing Center for Infectious Disease"/>
            <person name="Wu L."/>
            <person name="Ma J."/>
        </authorList>
    </citation>
    <scope>NUCLEOTIDE SEQUENCE [LARGE SCALE GENOMIC DNA]</scope>
    <source>
        <strain evidence="4">CCUG 55250</strain>
    </source>
</reference>
<evidence type="ECO:0000313" key="4">
    <source>
        <dbReference type="Proteomes" id="UP001596106"/>
    </source>
</evidence>
<name>A0ABW0I3J2_9BACT</name>
<dbReference type="RefSeq" id="WP_379840611.1">
    <property type="nucleotide sequence ID" value="NZ_JBHSMA010000001.1"/>
</dbReference>
<dbReference type="InterPro" id="IPR036188">
    <property type="entry name" value="FAD/NAD-bd_sf"/>
</dbReference>
<dbReference type="PANTHER" id="PTHR40254:SF1">
    <property type="entry name" value="BLR0577 PROTEIN"/>
    <property type="match status" value="1"/>
</dbReference>
<dbReference type="InterPro" id="IPR038732">
    <property type="entry name" value="HpyO/CreE_NAD-binding"/>
</dbReference>
<gene>
    <name evidence="3" type="ORF">ACFPMF_01265</name>
</gene>
<evidence type="ECO:0000313" key="3">
    <source>
        <dbReference type="EMBL" id="MFC5407919.1"/>
    </source>
</evidence>
<evidence type="ECO:0000256" key="1">
    <source>
        <dbReference type="SAM" id="Phobius"/>
    </source>
</evidence>
<keyword evidence="1" id="KW-0472">Membrane</keyword>
<keyword evidence="1" id="KW-0812">Transmembrane</keyword>
<comment type="caution">
    <text evidence="3">The sequence shown here is derived from an EMBL/GenBank/DDBJ whole genome shotgun (WGS) entry which is preliminary data.</text>
</comment>
<dbReference type="InterPro" id="IPR052189">
    <property type="entry name" value="L-asp_N-monooxygenase_NS-form"/>
</dbReference>
<proteinExistence type="predicted"/>
<feature type="transmembrane region" description="Helical" evidence="1">
    <location>
        <begin position="6"/>
        <end position="26"/>
    </location>
</feature>
<protein>
    <submittedName>
        <fullName evidence="3">FAD/NAD(P)-binding protein</fullName>
    </submittedName>
</protein>